<dbReference type="InterPro" id="IPR011084">
    <property type="entry name" value="DRMBL"/>
</dbReference>
<feature type="domain" description="Metallo-beta-lactamase" evidence="7">
    <location>
        <begin position="335"/>
        <end position="518"/>
    </location>
</feature>
<dbReference type="Pfam" id="PF07522">
    <property type="entry name" value="DRMBL"/>
    <property type="match status" value="1"/>
</dbReference>
<feature type="region of interest" description="Disordered" evidence="6">
    <location>
        <begin position="1"/>
        <end position="80"/>
    </location>
</feature>
<evidence type="ECO:0000313" key="9">
    <source>
        <dbReference type="Proteomes" id="UP001648503"/>
    </source>
</evidence>
<dbReference type="Gene3D" id="3.60.15.10">
    <property type="entry name" value="Ribonuclease Z/Hydroxyacylglutathione hydrolase-like"/>
    <property type="match status" value="1"/>
</dbReference>
<dbReference type="CDD" id="cd16273">
    <property type="entry name" value="SNM1A-1C-like_MBL-fold"/>
    <property type="match status" value="1"/>
</dbReference>
<keyword evidence="4" id="KW-0234">DNA repair</keyword>
<dbReference type="Gene3D" id="3.40.50.12650">
    <property type="match status" value="1"/>
</dbReference>
<dbReference type="SMART" id="SM00849">
    <property type="entry name" value="Lactamase_B"/>
    <property type="match status" value="1"/>
</dbReference>
<keyword evidence="9" id="KW-1185">Reference proteome</keyword>
<reference evidence="8 9" key="1">
    <citation type="submission" date="2021-02" db="EMBL/GenBank/DDBJ databases">
        <title>Variation within the Batrachochytrium salamandrivorans European outbreak.</title>
        <authorList>
            <person name="Kelly M."/>
            <person name="Pasmans F."/>
            <person name="Shea T.P."/>
            <person name="Munoz J.F."/>
            <person name="Carranza S."/>
            <person name="Cuomo C.A."/>
            <person name="Martel A."/>
        </authorList>
    </citation>
    <scope>NUCLEOTIDE SEQUENCE [LARGE SCALE GENOMIC DNA]</scope>
    <source>
        <strain evidence="8 9">AMFP18/2</strain>
    </source>
</reference>
<dbReference type="Proteomes" id="UP001648503">
    <property type="component" value="Unassembled WGS sequence"/>
</dbReference>
<dbReference type="InterPro" id="IPR001279">
    <property type="entry name" value="Metallo-B-lactamas"/>
</dbReference>
<evidence type="ECO:0000313" key="8">
    <source>
        <dbReference type="EMBL" id="KAH6594401.1"/>
    </source>
</evidence>
<keyword evidence="3" id="KW-0227">DNA damage</keyword>
<name>A0ABQ8FCD7_9FUNG</name>
<protein>
    <recommendedName>
        <fullName evidence="7">Metallo-beta-lactamase domain-containing protein</fullName>
    </recommendedName>
</protein>
<feature type="compositionally biased region" description="Basic residues" evidence="6">
    <location>
        <begin position="1"/>
        <end position="11"/>
    </location>
</feature>
<gene>
    <name evidence="8" type="ORF">BASA50_006648</name>
</gene>
<evidence type="ECO:0000256" key="5">
    <source>
        <dbReference type="ARBA" id="ARBA00023242"/>
    </source>
</evidence>
<keyword evidence="5" id="KW-0539">Nucleus</keyword>
<comment type="similarity">
    <text evidence="2">Belongs to the DNA repair metallo-beta-lactamase (DRMBL) family.</text>
</comment>
<dbReference type="SUPFAM" id="SSF56281">
    <property type="entry name" value="Metallo-hydrolase/oxidoreductase"/>
    <property type="match status" value="1"/>
</dbReference>
<feature type="compositionally biased region" description="Polar residues" evidence="6">
    <location>
        <begin position="36"/>
        <end position="60"/>
    </location>
</feature>
<feature type="compositionally biased region" description="Low complexity" evidence="6">
    <location>
        <begin position="12"/>
        <end position="24"/>
    </location>
</feature>
<organism evidence="8 9">
    <name type="scientific">Batrachochytrium salamandrivorans</name>
    <dbReference type="NCBI Taxonomy" id="1357716"/>
    <lineage>
        <taxon>Eukaryota</taxon>
        <taxon>Fungi</taxon>
        <taxon>Fungi incertae sedis</taxon>
        <taxon>Chytridiomycota</taxon>
        <taxon>Chytridiomycota incertae sedis</taxon>
        <taxon>Chytridiomycetes</taxon>
        <taxon>Rhizophydiales</taxon>
        <taxon>Rhizophydiales incertae sedis</taxon>
        <taxon>Batrachochytrium</taxon>
    </lineage>
</organism>
<dbReference type="EMBL" id="JAFCIX010000335">
    <property type="protein sequence ID" value="KAH6594401.1"/>
    <property type="molecule type" value="Genomic_DNA"/>
</dbReference>
<evidence type="ECO:0000256" key="6">
    <source>
        <dbReference type="SAM" id="MobiDB-lite"/>
    </source>
</evidence>
<accession>A0ABQ8FCD7</accession>
<comment type="subcellular location">
    <subcellularLocation>
        <location evidence="1">Nucleus</location>
    </subcellularLocation>
</comment>
<dbReference type="InterPro" id="IPR036866">
    <property type="entry name" value="RibonucZ/Hydroxyglut_hydro"/>
</dbReference>
<proteinExistence type="inferred from homology"/>
<evidence type="ECO:0000256" key="2">
    <source>
        <dbReference type="ARBA" id="ARBA00010304"/>
    </source>
</evidence>
<sequence length="784" mass="86459">MVGRASKKQAKQPRTTPQQQRQSQMVSVESFFIKKPNNSSAGHTNSPVNGSILCTSSPLTTREDMPSIEGGNNDDMHADSTMSLKDLTEPSPVPSPHFMSSSSSVDTHECIEILGDLAKERMPSNMQDLDVLEGKDQDHPCTQMKLLTDNVCPMCICAQPHLTISEFEQHVNACLDASLDPSTPDDMHSTGAPAPEQCIFHLNEVGPVLYHSYAHTESLDSRSSTPACAYQQTSEEEIQPETLRSMNPTFVSTSYSETNDPISKNSLNEPEAVLNETSTGEHDDNHADLSATLHCVATVPSQIRVLPSSLLNRSNFSSHQQPTKPLKPVRNFTSKKLPWYKWMPDTGFTVDAFCYGHIPDCTAYFLTHFHSDHYGGLCKSFNSGPIYCTSITANLVSQQLGVDRSFLNTIPLDTRTEVQGIHVTFIDANHCPGAVLILFEIPSSSREGTTRRLLHTGDFRAHPLHYTHPSLFPSTIDAKEAGLEVDTCSVGKSNVVSTASPVRLDCIYLDTTYCNPSHTFPSQTEVISSICKLVQGVVSGQTIQSIVSRSAMTHFFSAVAQPSTTSSSNMFWKWLGGSQGGSGNSTDSTKSFHQRMPLPKNKTLIVVGAYMIGKEKVVIGIAQAISSSIYADTVKRRILSCLEDPDLSSRLVARPEDANVHICSMNKLNKESLEEMLVKYQSRFTDIIAVRPTGWIFNKKTTPSTSFSVTCIKPRYITKHITLVPIPYSEHSSFLELEKFIRVMNVDKVIPTVGMENTNSRHKINHCINMWLKSGKDDTGGTIE</sequence>
<comment type="caution">
    <text evidence="8">The sequence shown here is derived from an EMBL/GenBank/DDBJ whole genome shotgun (WGS) entry which is preliminary data.</text>
</comment>
<evidence type="ECO:0000259" key="7">
    <source>
        <dbReference type="SMART" id="SM00849"/>
    </source>
</evidence>
<dbReference type="PANTHER" id="PTHR23240">
    <property type="entry name" value="DNA CROSS-LINK REPAIR PROTEIN PSO2/SNM1-RELATED"/>
    <property type="match status" value="1"/>
</dbReference>
<evidence type="ECO:0000256" key="4">
    <source>
        <dbReference type="ARBA" id="ARBA00023204"/>
    </source>
</evidence>
<evidence type="ECO:0000256" key="3">
    <source>
        <dbReference type="ARBA" id="ARBA00022763"/>
    </source>
</evidence>
<evidence type="ECO:0000256" key="1">
    <source>
        <dbReference type="ARBA" id="ARBA00004123"/>
    </source>
</evidence>
<dbReference type="PANTHER" id="PTHR23240:SF6">
    <property type="entry name" value="DNA CROSS-LINK REPAIR 1A PROTEIN"/>
    <property type="match status" value="1"/>
</dbReference>